<evidence type="ECO:0000256" key="10">
    <source>
        <dbReference type="SAM" id="MobiDB-lite"/>
    </source>
</evidence>
<comment type="caution">
    <text evidence="12">The sequence shown here is derived from an EMBL/GenBank/DDBJ whole genome shotgun (WGS) entry which is preliminary data.</text>
</comment>
<dbReference type="AlphaFoldDB" id="A0A9X5E337"/>
<feature type="binding site" evidence="8">
    <location>
        <begin position="702"/>
        <end position="709"/>
    </location>
    <ligand>
        <name>ATP</name>
        <dbReference type="ChEBI" id="CHEBI:30616"/>
    </ligand>
</feature>
<dbReference type="InterPro" id="IPR016151">
    <property type="entry name" value="DNA_mismatch_repair_MutS_N"/>
</dbReference>
<dbReference type="InterPro" id="IPR000432">
    <property type="entry name" value="DNA_mismatch_repair_MutS_C"/>
</dbReference>
<keyword evidence="3 8" id="KW-0227">DNA damage</keyword>
<dbReference type="Gene3D" id="3.30.420.110">
    <property type="entry name" value="MutS, connector domain"/>
    <property type="match status" value="1"/>
</dbReference>
<dbReference type="PANTHER" id="PTHR11361:SF34">
    <property type="entry name" value="DNA MISMATCH REPAIR PROTEIN MSH1, MITOCHONDRIAL"/>
    <property type="match status" value="1"/>
</dbReference>
<dbReference type="FunFam" id="1.10.1420.10:FF:000001">
    <property type="entry name" value="DNA mismatch repair protein MutS"/>
    <property type="match status" value="1"/>
</dbReference>
<gene>
    <name evidence="8 12" type="primary">mutS</name>
    <name evidence="12" type="ORF">QH73_0006960</name>
</gene>
<dbReference type="PANTHER" id="PTHR11361">
    <property type="entry name" value="DNA MISMATCH REPAIR PROTEIN MUTS FAMILY MEMBER"/>
    <property type="match status" value="1"/>
</dbReference>
<evidence type="ECO:0000256" key="7">
    <source>
        <dbReference type="ARBA" id="ARBA00024647"/>
    </source>
</evidence>
<dbReference type="InterPro" id="IPR007861">
    <property type="entry name" value="DNA_mismatch_repair_MutS_clamp"/>
</dbReference>
<keyword evidence="6 8" id="KW-0234">DNA repair</keyword>
<dbReference type="SUPFAM" id="SSF52540">
    <property type="entry name" value="P-loop containing nucleoside triphosphate hydrolases"/>
    <property type="match status" value="1"/>
</dbReference>
<dbReference type="InterPro" id="IPR036678">
    <property type="entry name" value="MutS_con_dom_sf"/>
</dbReference>
<evidence type="ECO:0000313" key="12">
    <source>
        <dbReference type="EMBL" id="NHC34400.1"/>
    </source>
</evidence>
<keyword evidence="2 8" id="KW-0547">Nucleotide-binding</keyword>
<dbReference type="Gene3D" id="3.40.1170.10">
    <property type="entry name" value="DNA repair protein MutS, domain I"/>
    <property type="match status" value="1"/>
</dbReference>
<dbReference type="Gene3D" id="1.10.1420.10">
    <property type="match status" value="2"/>
</dbReference>
<dbReference type="Pfam" id="PF05190">
    <property type="entry name" value="MutS_IV"/>
    <property type="match status" value="1"/>
</dbReference>
<dbReference type="Pfam" id="PF01624">
    <property type="entry name" value="MutS_I"/>
    <property type="match status" value="1"/>
</dbReference>
<evidence type="ECO:0000256" key="3">
    <source>
        <dbReference type="ARBA" id="ARBA00022763"/>
    </source>
</evidence>
<dbReference type="PROSITE" id="PS00486">
    <property type="entry name" value="DNA_MISMATCH_REPAIR_2"/>
    <property type="match status" value="1"/>
</dbReference>
<dbReference type="RefSeq" id="WP_039715742.1">
    <property type="nucleotide sequence ID" value="NZ_JTJC03000001.1"/>
</dbReference>
<evidence type="ECO:0000256" key="2">
    <source>
        <dbReference type="ARBA" id="ARBA00022741"/>
    </source>
</evidence>
<comment type="similarity">
    <text evidence="1 8 9">Belongs to the DNA mismatch repair MutS family.</text>
</comment>
<sequence>MKVPSTPTAAESQAPIQPCTDCRQIDKNKLSPMYKHYVEVKEKHPHSLLLYRCGDFFETFFQDAVIVSRELELVLTSKHGGEIGRVAMTGVPHHAWERYTTQLIEKGYAVVICDQVEDAAVAQGLVKREVTRILTPGTLLQDGMLKASRNNYLAAVAIAKNHWGLAYADISTGEFLATQGSNLEQLTQEILRLQPSEVLVPTKAPDVGTLFRPGETSEHIPECLPPSFCYCLRSQSSFNTSEARQKLIQKFKVRSLEGFGCEDLPLAVSAAGGLLEYIEDTQKESDVPLQQLRTYAITDYLILDHQTRRNLEITQTVRDGTFIGSLLWALDKTTTAMGSRALKRWFLQPLLDIKGIRARQDTIQELVENSSLRHDLRQLLRQIYDLERLSGRAGSGTANARDLVALAESMLRLPELARLVTETRSPYLRTLQKFPSELEQLGHKLRAQLVESPPIHLTEGNLIRPGISSQLDERRRLLEEDLQWVANFEIDEKARTGIPTLKVGHNDTFGYYISISRAKADQVPANYIRKQTLKNEERYYTPELKEREARILTAEKDLYQLEYDIFTELRTEVGEQADAIRNVSRAIAAADVLCGFAEVAVYQGYCRPEIVSGREIHIIDGRHPVVEKSIPAGFFVPNSTEIGSREQGAESRDKRAEGAEGTEGERATVNRQPSTVNQQLPTTNYQLPTTNYQLPDLIILTGPNASGKSCYLRQVGLIQLMAQVGSFVPAKSAKLGVCDRIFTRVGAVDDLATGQSTFMVEMNETANILNHASPRSLVLLDEIGRGTATFDGLSIAWAVAEYLATEIRARTIFATHYHELNELASILSNVANYQVTVKELPDRIIFLHQVQPGGADKSYGIEAGRLAGLPPVVIQRAKQVMTQIEQHSKIAIGLRKSTQS</sequence>
<keyword evidence="4 8" id="KW-0067">ATP-binding</keyword>
<evidence type="ECO:0000313" key="13">
    <source>
        <dbReference type="Proteomes" id="UP000031532"/>
    </source>
</evidence>
<evidence type="ECO:0000259" key="11">
    <source>
        <dbReference type="PROSITE" id="PS00486"/>
    </source>
</evidence>
<dbReference type="Proteomes" id="UP000031532">
    <property type="component" value="Unassembled WGS sequence"/>
</dbReference>
<feature type="region of interest" description="Disordered" evidence="10">
    <location>
        <begin position="638"/>
        <end position="673"/>
    </location>
</feature>
<dbReference type="InterPro" id="IPR027417">
    <property type="entry name" value="P-loop_NTPase"/>
</dbReference>
<organism evidence="12 13">
    <name type="scientific">Scytonema millei VB511283</name>
    <dbReference type="NCBI Taxonomy" id="1245923"/>
    <lineage>
        <taxon>Bacteria</taxon>
        <taxon>Bacillati</taxon>
        <taxon>Cyanobacteriota</taxon>
        <taxon>Cyanophyceae</taxon>
        <taxon>Nostocales</taxon>
        <taxon>Scytonemataceae</taxon>
        <taxon>Scytonema</taxon>
    </lineage>
</organism>
<dbReference type="GO" id="GO:0140664">
    <property type="term" value="F:ATP-dependent DNA damage sensor activity"/>
    <property type="evidence" value="ECO:0007669"/>
    <property type="project" value="InterPro"/>
</dbReference>
<protein>
    <recommendedName>
        <fullName evidence="8">DNA mismatch repair protein MutS</fullName>
    </recommendedName>
</protein>
<dbReference type="SUPFAM" id="SSF55271">
    <property type="entry name" value="DNA repair protein MutS, domain I"/>
    <property type="match status" value="1"/>
</dbReference>
<dbReference type="GO" id="GO:0006298">
    <property type="term" value="P:mismatch repair"/>
    <property type="evidence" value="ECO:0007669"/>
    <property type="project" value="UniProtKB-UniRule"/>
</dbReference>
<evidence type="ECO:0000256" key="9">
    <source>
        <dbReference type="RuleBase" id="RU003756"/>
    </source>
</evidence>
<proteinExistence type="inferred from homology"/>
<dbReference type="SUPFAM" id="SSF53150">
    <property type="entry name" value="DNA repair protein MutS, domain II"/>
    <property type="match status" value="1"/>
</dbReference>
<evidence type="ECO:0000256" key="6">
    <source>
        <dbReference type="ARBA" id="ARBA00023204"/>
    </source>
</evidence>
<dbReference type="InterPro" id="IPR005748">
    <property type="entry name" value="DNA_mismatch_repair_MutS"/>
</dbReference>
<dbReference type="InterPro" id="IPR045076">
    <property type="entry name" value="MutS"/>
</dbReference>
<name>A0A9X5E337_9CYAN</name>
<reference evidence="12 13" key="1">
    <citation type="journal article" date="2015" name="Genome Announc.">
        <title>Draft Genome Sequence of the Terrestrial Cyanobacterium Scytonema millei VB511283, Isolated from Eastern India.</title>
        <authorList>
            <person name="Sen D."/>
            <person name="Chandrababunaidu M.M."/>
            <person name="Singh D."/>
            <person name="Sanghi N."/>
            <person name="Ghorai A."/>
            <person name="Mishra G.P."/>
            <person name="Madduluri M."/>
            <person name="Adhikary S.P."/>
            <person name="Tripathy S."/>
        </authorList>
    </citation>
    <scope>NUCLEOTIDE SEQUENCE [LARGE SCALE GENOMIC DNA]</scope>
    <source>
        <strain evidence="12 13">VB511283</strain>
    </source>
</reference>
<dbReference type="InterPro" id="IPR007695">
    <property type="entry name" value="DNA_mismatch_repair_MutS-lik_N"/>
</dbReference>
<comment type="function">
    <text evidence="7 8">This protein is involved in the repair of mismatches in DNA. It is possible that it carries out the mismatch recognition step. This protein has a weak ATPase activity.</text>
</comment>
<dbReference type="Pfam" id="PF05192">
    <property type="entry name" value="MutS_III"/>
    <property type="match status" value="1"/>
</dbReference>
<evidence type="ECO:0000256" key="8">
    <source>
        <dbReference type="HAMAP-Rule" id="MF_00096"/>
    </source>
</evidence>
<dbReference type="EMBL" id="JTJC03000001">
    <property type="protein sequence ID" value="NHC34400.1"/>
    <property type="molecule type" value="Genomic_DNA"/>
</dbReference>
<evidence type="ECO:0000256" key="1">
    <source>
        <dbReference type="ARBA" id="ARBA00006271"/>
    </source>
</evidence>
<dbReference type="InterPro" id="IPR007860">
    <property type="entry name" value="DNA_mmatch_repair_MutS_con_dom"/>
</dbReference>
<keyword evidence="13" id="KW-1185">Reference proteome</keyword>
<dbReference type="InterPro" id="IPR036187">
    <property type="entry name" value="DNA_mismatch_repair_MutS_sf"/>
</dbReference>
<dbReference type="Pfam" id="PF00488">
    <property type="entry name" value="MutS_V"/>
    <property type="match status" value="1"/>
</dbReference>
<feature type="compositionally biased region" description="Basic and acidic residues" evidence="10">
    <location>
        <begin position="643"/>
        <end position="668"/>
    </location>
</feature>
<dbReference type="HAMAP" id="MF_00096">
    <property type="entry name" value="MutS"/>
    <property type="match status" value="1"/>
</dbReference>
<dbReference type="PIRSF" id="PIRSF037677">
    <property type="entry name" value="DNA_mis_repair_Msh6"/>
    <property type="match status" value="1"/>
</dbReference>
<dbReference type="Pfam" id="PF05188">
    <property type="entry name" value="MutS_II"/>
    <property type="match status" value="1"/>
</dbReference>
<dbReference type="GO" id="GO:0005829">
    <property type="term" value="C:cytosol"/>
    <property type="evidence" value="ECO:0007669"/>
    <property type="project" value="TreeGrafter"/>
</dbReference>
<evidence type="ECO:0000256" key="5">
    <source>
        <dbReference type="ARBA" id="ARBA00023125"/>
    </source>
</evidence>
<dbReference type="GO" id="GO:0030983">
    <property type="term" value="F:mismatched DNA binding"/>
    <property type="evidence" value="ECO:0007669"/>
    <property type="project" value="InterPro"/>
</dbReference>
<evidence type="ECO:0000256" key="4">
    <source>
        <dbReference type="ARBA" id="ARBA00022840"/>
    </source>
</evidence>
<dbReference type="InterPro" id="IPR007696">
    <property type="entry name" value="DNA_mismatch_repair_MutS_core"/>
</dbReference>
<dbReference type="CDD" id="cd03284">
    <property type="entry name" value="ABC_MutS1"/>
    <property type="match status" value="1"/>
</dbReference>
<dbReference type="GO" id="GO:0005524">
    <property type="term" value="F:ATP binding"/>
    <property type="evidence" value="ECO:0007669"/>
    <property type="project" value="UniProtKB-UniRule"/>
</dbReference>
<dbReference type="GO" id="GO:0003684">
    <property type="term" value="F:damaged DNA binding"/>
    <property type="evidence" value="ECO:0007669"/>
    <property type="project" value="UniProtKB-UniRule"/>
</dbReference>
<dbReference type="SMART" id="SM00533">
    <property type="entry name" value="MUTSd"/>
    <property type="match status" value="1"/>
</dbReference>
<dbReference type="Gene3D" id="3.40.50.300">
    <property type="entry name" value="P-loop containing nucleotide triphosphate hydrolases"/>
    <property type="match status" value="1"/>
</dbReference>
<feature type="domain" description="DNA mismatch repair proteins mutS family" evidence="11">
    <location>
        <begin position="776"/>
        <end position="792"/>
    </location>
</feature>
<keyword evidence="5 8" id="KW-0238">DNA-binding</keyword>
<dbReference type="SMART" id="SM00534">
    <property type="entry name" value="MUTSac"/>
    <property type="match status" value="1"/>
</dbReference>
<accession>A0A9X5E337</accession>
<dbReference type="InterPro" id="IPR017261">
    <property type="entry name" value="DNA_mismatch_repair_MutS/MSH"/>
</dbReference>
<dbReference type="SUPFAM" id="SSF48334">
    <property type="entry name" value="DNA repair protein MutS, domain III"/>
    <property type="match status" value="1"/>
</dbReference>
<dbReference type="NCBIfam" id="NF003810">
    <property type="entry name" value="PRK05399.1"/>
    <property type="match status" value="1"/>
</dbReference>